<dbReference type="EMBL" id="JARRIG010000003">
    <property type="protein sequence ID" value="MFA4804135.1"/>
    <property type="molecule type" value="Genomic_DNA"/>
</dbReference>
<protein>
    <submittedName>
        <fullName evidence="1">Uncharacterized protein</fullName>
    </submittedName>
</protein>
<dbReference type="Proteomes" id="UP001571980">
    <property type="component" value="Unassembled WGS sequence"/>
</dbReference>
<evidence type="ECO:0000313" key="1">
    <source>
        <dbReference type="EMBL" id="MFA4804135.1"/>
    </source>
</evidence>
<dbReference type="RefSeq" id="WP_372823534.1">
    <property type="nucleotide sequence ID" value="NZ_JARRIC010000001.1"/>
</dbReference>
<reference evidence="1 2" key="1">
    <citation type="submission" date="2023-03" db="EMBL/GenBank/DDBJ databases">
        <title>Speciation in Pyrococcus: adaptation to high temperature as a mechanism.</title>
        <authorList>
            <person name="Gu J."/>
        </authorList>
    </citation>
    <scope>NUCLEOTIDE SEQUENCE [LARGE SCALE GENOMIC DNA]</scope>
    <source>
        <strain evidence="1 2">LMOA34</strain>
    </source>
</reference>
<keyword evidence="2" id="KW-1185">Reference proteome</keyword>
<evidence type="ECO:0000313" key="2">
    <source>
        <dbReference type="Proteomes" id="UP001571980"/>
    </source>
</evidence>
<comment type="caution">
    <text evidence="1">The sequence shown here is derived from an EMBL/GenBank/DDBJ whole genome shotgun (WGS) entry which is preliminary data.</text>
</comment>
<proteinExistence type="predicted"/>
<gene>
    <name evidence="1" type="ORF">P8X34_05190</name>
</gene>
<accession>A0ABV4T332</accession>
<name>A0ABV4T332_9EURY</name>
<sequence>MLKLYQIIPMEVIRILAKHNFRLVGPWREFYLLKGNALLIKELPLKITFEGENRAVIEELKPYCSRIVKGKNKVSMKIKGDRHWIVLQFKE</sequence>
<organism evidence="1 2">
    <name type="scientific">Pyrococcus kukulkanii</name>
    <dbReference type="NCBI Taxonomy" id="1609559"/>
    <lineage>
        <taxon>Archaea</taxon>
        <taxon>Methanobacteriati</taxon>
        <taxon>Methanobacteriota</taxon>
        <taxon>Thermococci</taxon>
        <taxon>Thermococcales</taxon>
        <taxon>Thermococcaceae</taxon>
        <taxon>Pyrococcus</taxon>
    </lineage>
</organism>